<evidence type="ECO:0000313" key="1">
    <source>
        <dbReference type="EMBL" id="KAF9067075.1"/>
    </source>
</evidence>
<dbReference type="AlphaFoldDB" id="A0A9P5PS15"/>
<reference evidence="1" key="1">
    <citation type="submission" date="2020-11" db="EMBL/GenBank/DDBJ databases">
        <authorList>
            <consortium name="DOE Joint Genome Institute"/>
            <person name="Ahrendt S."/>
            <person name="Riley R."/>
            <person name="Andreopoulos W."/>
            <person name="Labutti K."/>
            <person name="Pangilinan J."/>
            <person name="Ruiz-Duenas F.J."/>
            <person name="Barrasa J.M."/>
            <person name="Sanchez-Garcia M."/>
            <person name="Camarero S."/>
            <person name="Miyauchi S."/>
            <person name="Serrano A."/>
            <person name="Linde D."/>
            <person name="Babiker R."/>
            <person name="Drula E."/>
            <person name="Ayuso-Fernandez I."/>
            <person name="Pacheco R."/>
            <person name="Padilla G."/>
            <person name="Ferreira P."/>
            <person name="Barriuso J."/>
            <person name="Kellner H."/>
            <person name="Castanera R."/>
            <person name="Alfaro M."/>
            <person name="Ramirez L."/>
            <person name="Pisabarro A.G."/>
            <person name="Kuo A."/>
            <person name="Tritt A."/>
            <person name="Lipzen A."/>
            <person name="He G."/>
            <person name="Yan M."/>
            <person name="Ng V."/>
            <person name="Cullen D."/>
            <person name="Martin F."/>
            <person name="Rosso M.-N."/>
            <person name="Henrissat B."/>
            <person name="Hibbett D."/>
            <person name="Martinez A.T."/>
            <person name="Grigoriev I.V."/>
        </authorList>
    </citation>
    <scope>NUCLEOTIDE SEQUENCE</scope>
    <source>
        <strain evidence="1">AH 40177</strain>
    </source>
</reference>
<gene>
    <name evidence="1" type="ORF">BDP27DRAFT_1165332</name>
</gene>
<feature type="non-terminal residue" evidence="1">
    <location>
        <position position="52"/>
    </location>
</feature>
<keyword evidence="2" id="KW-1185">Reference proteome</keyword>
<protein>
    <submittedName>
        <fullName evidence="1">Uncharacterized protein</fullName>
    </submittedName>
</protein>
<name>A0A9P5PS15_9AGAR</name>
<proteinExistence type="predicted"/>
<dbReference type="EMBL" id="JADNRY010000078">
    <property type="protein sequence ID" value="KAF9067075.1"/>
    <property type="molecule type" value="Genomic_DNA"/>
</dbReference>
<evidence type="ECO:0000313" key="2">
    <source>
        <dbReference type="Proteomes" id="UP000772434"/>
    </source>
</evidence>
<comment type="caution">
    <text evidence="1">The sequence shown here is derived from an EMBL/GenBank/DDBJ whole genome shotgun (WGS) entry which is preliminary data.</text>
</comment>
<dbReference type="OrthoDB" id="2550823at2759"/>
<accession>A0A9P5PS15</accession>
<sequence length="52" mass="5790">YSLPDFLPGKCMLANDVSIVLLCSSVLYQAPRFIPHTFESLGDRYGVSPEEL</sequence>
<dbReference type="Proteomes" id="UP000772434">
    <property type="component" value="Unassembled WGS sequence"/>
</dbReference>
<organism evidence="1 2">
    <name type="scientific">Rhodocollybia butyracea</name>
    <dbReference type="NCBI Taxonomy" id="206335"/>
    <lineage>
        <taxon>Eukaryota</taxon>
        <taxon>Fungi</taxon>
        <taxon>Dikarya</taxon>
        <taxon>Basidiomycota</taxon>
        <taxon>Agaricomycotina</taxon>
        <taxon>Agaricomycetes</taxon>
        <taxon>Agaricomycetidae</taxon>
        <taxon>Agaricales</taxon>
        <taxon>Marasmiineae</taxon>
        <taxon>Omphalotaceae</taxon>
        <taxon>Rhodocollybia</taxon>
    </lineage>
</organism>
<feature type="non-terminal residue" evidence="1">
    <location>
        <position position="1"/>
    </location>
</feature>